<dbReference type="EMBL" id="MU393532">
    <property type="protein sequence ID" value="KAI4862156.1"/>
    <property type="molecule type" value="Genomic_DNA"/>
</dbReference>
<protein>
    <submittedName>
        <fullName evidence="1">Uncharacterized protein</fullName>
    </submittedName>
</protein>
<gene>
    <name evidence="1" type="ORF">F4820DRAFT_431244</name>
</gene>
<comment type="caution">
    <text evidence="1">The sequence shown here is derived from an EMBL/GenBank/DDBJ whole genome shotgun (WGS) entry which is preliminary data.</text>
</comment>
<accession>A0ACB9YSJ0</accession>
<proteinExistence type="predicted"/>
<name>A0ACB9YSJ0_9PEZI</name>
<keyword evidence="2" id="KW-1185">Reference proteome</keyword>
<sequence length="73" mass="8180">MSCNSSRYPRRCLVILILDSPPGLLGSYVGHFQTKLQRNVLSRPLNFSPPAPPNKSTIINVATTPCLIRHQHR</sequence>
<dbReference type="Proteomes" id="UP001497700">
    <property type="component" value="Unassembled WGS sequence"/>
</dbReference>
<organism evidence="1 2">
    <name type="scientific">Hypoxylon rubiginosum</name>
    <dbReference type="NCBI Taxonomy" id="110542"/>
    <lineage>
        <taxon>Eukaryota</taxon>
        <taxon>Fungi</taxon>
        <taxon>Dikarya</taxon>
        <taxon>Ascomycota</taxon>
        <taxon>Pezizomycotina</taxon>
        <taxon>Sordariomycetes</taxon>
        <taxon>Xylariomycetidae</taxon>
        <taxon>Xylariales</taxon>
        <taxon>Hypoxylaceae</taxon>
        <taxon>Hypoxylon</taxon>
    </lineage>
</organism>
<reference evidence="1 2" key="1">
    <citation type="journal article" date="2022" name="New Phytol.">
        <title>Ecological generalism drives hyperdiversity of secondary metabolite gene clusters in xylarialean endophytes.</title>
        <authorList>
            <person name="Franco M.E.E."/>
            <person name="Wisecaver J.H."/>
            <person name="Arnold A.E."/>
            <person name="Ju Y.M."/>
            <person name="Slot J.C."/>
            <person name="Ahrendt S."/>
            <person name="Moore L.P."/>
            <person name="Eastman K.E."/>
            <person name="Scott K."/>
            <person name="Konkel Z."/>
            <person name="Mondo S.J."/>
            <person name="Kuo A."/>
            <person name="Hayes R.D."/>
            <person name="Haridas S."/>
            <person name="Andreopoulos B."/>
            <person name="Riley R."/>
            <person name="LaButti K."/>
            <person name="Pangilinan J."/>
            <person name="Lipzen A."/>
            <person name="Amirebrahimi M."/>
            <person name="Yan J."/>
            <person name="Adam C."/>
            <person name="Keymanesh K."/>
            <person name="Ng V."/>
            <person name="Louie K."/>
            <person name="Northen T."/>
            <person name="Drula E."/>
            <person name="Henrissat B."/>
            <person name="Hsieh H.M."/>
            <person name="Youens-Clark K."/>
            <person name="Lutzoni F."/>
            <person name="Miadlikowska J."/>
            <person name="Eastwood D.C."/>
            <person name="Hamelin R.C."/>
            <person name="Grigoriev I.V."/>
            <person name="U'Ren J.M."/>
        </authorList>
    </citation>
    <scope>NUCLEOTIDE SEQUENCE [LARGE SCALE GENOMIC DNA]</scope>
    <source>
        <strain evidence="1 2">CBS 119005</strain>
    </source>
</reference>
<evidence type="ECO:0000313" key="1">
    <source>
        <dbReference type="EMBL" id="KAI4862156.1"/>
    </source>
</evidence>
<evidence type="ECO:0000313" key="2">
    <source>
        <dbReference type="Proteomes" id="UP001497700"/>
    </source>
</evidence>